<comment type="caution">
    <text evidence="6">The sequence shown here is derived from an EMBL/GenBank/DDBJ whole genome shotgun (WGS) entry which is preliminary data.</text>
</comment>
<keyword evidence="3" id="KW-0998">Cell outer membrane</keyword>
<dbReference type="EMBL" id="SNYC01000003">
    <property type="protein sequence ID" value="TDQ11734.1"/>
    <property type="molecule type" value="Genomic_DNA"/>
</dbReference>
<evidence type="ECO:0000256" key="3">
    <source>
        <dbReference type="ARBA" id="ARBA00023237"/>
    </source>
</evidence>
<gene>
    <name evidence="6" type="ORF">ATK78_0862</name>
</gene>
<dbReference type="InterPro" id="IPR006664">
    <property type="entry name" value="OMP_bac"/>
</dbReference>
<feature type="domain" description="OmpA-like" evidence="5">
    <location>
        <begin position="256"/>
        <end position="370"/>
    </location>
</feature>
<dbReference type="AlphaFoldDB" id="A0A4R6SYQ9"/>
<name>A0A4R6SYQ9_9SPHI</name>
<protein>
    <submittedName>
        <fullName evidence="6">OmpA family protein</fullName>
    </submittedName>
</protein>
<evidence type="ECO:0000256" key="2">
    <source>
        <dbReference type="ARBA" id="ARBA00023136"/>
    </source>
</evidence>
<dbReference type="PROSITE" id="PS51123">
    <property type="entry name" value="OMPA_2"/>
    <property type="match status" value="1"/>
</dbReference>
<dbReference type="PRINTS" id="PR01021">
    <property type="entry name" value="OMPADOMAIN"/>
</dbReference>
<evidence type="ECO:0000313" key="7">
    <source>
        <dbReference type="Proteomes" id="UP000295620"/>
    </source>
</evidence>
<dbReference type="CDD" id="cd07185">
    <property type="entry name" value="OmpA_C-like"/>
    <property type="match status" value="1"/>
</dbReference>
<keyword evidence="7" id="KW-1185">Reference proteome</keyword>
<dbReference type="PANTHER" id="PTHR30329:SF21">
    <property type="entry name" value="LIPOPROTEIN YIAD-RELATED"/>
    <property type="match status" value="1"/>
</dbReference>
<dbReference type="InterPro" id="IPR006665">
    <property type="entry name" value="OmpA-like"/>
</dbReference>
<evidence type="ECO:0000256" key="1">
    <source>
        <dbReference type="ARBA" id="ARBA00004442"/>
    </source>
</evidence>
<dbReference type="Pfam" id="PF00691">
    <property type="entry name" value="OmpA"/>
    <property type="match status" value="1"/>
</dbReference>
<sequence>MFVDWFLLIYLTNPYMTTNLTFEKLFFALSLTVAVAGCGSASDKKDETPQDSSIVATSITETIPVPTGTTEVFKEFDWTTIPQSNSEIGAFPYVSAPAGFYIQEKDSYSESKTGYSHLKDFNKLIIFNGQSFFNAEGKVAELKFRRKDENAEWNQYGFDSSVDKYLASIGAKLLAKLNITKAQEDFLNKDDDKAIYNHIIGDPYNDPVRFYALNHPKGKIMFQVSSNTATGEIGVVELADFEQTIKAPTAVQMKKDIDANGKAILNINFDTDKSTLLPDGQKAVDEILTLLKDNSSLKIAIEGHTDNAGTAARNKTLSAERANTILKSLTSRGVASNRLTAAGFGAERPLVANDSDENMARNRRVELVKK</sequence>
<accession>A0A4R6SYQ9</accession>
<dbReference type="SUPFAM" id="SSF103088">
    <property type="entry name" value="OmpA-like"/>
    <property type="match status" value="1"/>
</dbReference>
<dbReference type="PANTHER" id="PTHR30329">
    <property type="entry name" value="STATOR ELEMENT OF FLAGELLAR MOTOR COMPLEX"/>
    <property type="match status" value="1"/>
</dbReference>
<comment type="subcellular location">
    <subcellularLocation>
        <location evidence="1">Cell outer membrane</location>
    </subcellularLocation>
</comment>
<organism evidence="6 7">
    <name type="scientific">Pedobacter metabolipauper</name>
    <dbReference type="NCBI Taxonomy" id="425513"/>
    <lineage>
        <taxon>Bacteria</taxon>
        <taxon>Pseudomonadati</taxon>
        <taxon>Bacteroidota</taxon>
        <taxon>Sphingobacteriia</taxon>
        <taxon>Sphingobacteriales</taxon>
        <taxon>Sphingobacteriaceae</taxon>
        <taxon>Pedobacter</taxon>
    </lineage>
</organism>
<keyword evidence="2 4" id="KW-0472">Membrane</keyword>
<dbReference type="Gene3D" id="3.30.1330.60">
    <property type="entry name" value="OmpA-like domain"/>
    <property type="match status" value="1"/>
</dbReference>
<reference evidence="6 7" key="1">
    <citation type="submission" date="2019-03" db="EMBL/GenBank/DDBJ databases">
        <title>Genomic Encyclopedia of Archaeal and Bacterial Type Strains, Phase II (KMG-II): from individual species to whole genera.</title>
        <authorList>
            <person name="Goeker M."/>
        </authorList>
    </citation>
    <scope>NUCLEOTIDE SEQUENCE [LARGE SCALE GENOMIC DNA]</scope>
    <source>
        <strain evidence="6 7">DSM 19035</strain>
    </source>
</reference>
<proteinExistence type="predicted"/>
<dbReference type="GO" id="GO:0009279">
    <property type="term" value="C:cell outer membrane"/>
    <property type="evidence" value="ECO:0007669"/>
    <property type="project" value="UniProtKB-SubCell"/>
</dbReference>
<dbReference type="InterPro" id="IPR050330">
    <property type="entry name" value="Bact_OuterMem_StrucFunc"/>
</dbReference>
<evidence type="ECO:0000313" key="6">
    <source>
        <dbReference type="EMBL" id="TDQ11734.1"/>
    </source>
</evidence>
<evidence type="ECO:0000256" key="4">
    <source>
        <dbReference type="PROSITE-ProRule" id="PRU00473"/>
    </source>
</evidence>
<dbReference type="Proteomes" id="UP000295620">
    <property type="component" value="Unassembled WGS sequence"/>
</dbReference>
<evidence type="ECO:0000259" key="5">
    <source>
        <dbReference type="PROSITE" id="PS51123"/>
    </source>
</evidence>
<dbReference type="InterPro" id="IPR036737">
    <property type="entry name" value="OmpA-like_sf"/>
</dbReference>